<dbReference type="EMBL" id="RXGB01000785">
    <property type="protein sequence ID" value="TMX01730.1"/>
    <property type="molecule type" value="Genomic_DNA"/>
</dbReference>
<dbReference type="AlphaFoldDB" id="A0A6N2CA13"/>
<gene>
    <name evidence="1" type="ORF">EJD97_023781</name>
</gene>
<sequence length="169" mass="19661">MDARRLEEERMNEEIPPQVEQVEQVPHDGEGVQGAHGCQVPIVGECNEVLPEMHIRDIRVVLHALDRAVITQANLSMVRRVNVVEITMKSRLTDFVRMNPPIFLGSMVGEDPQDFLDRVYKVFSPMRVTSREKVEMASYQLRDASQIWYSQWKDNRPEESDPMEREKIK</sequence>
<organism evidence="1">
    <name type="scientific">Solanum chilense</name>
    <name type="common">Tomato</name>
    <name type="synonym">Lycopersicon chilense</name>
    <dbReference type="NCBI Taxonomy" id="4083"/>
    <lineage>
        <taxon>Eukaryota</taxon>
        <taxon>Viridiplantae</taxon>
        <taxon>Streptophyta</taxon>
        <taxon>Embryophyta</taxon>
        <taxon>Tracheophyta</taxon>
        <taxon>Spermatophyta</taxon>
        <taxon>Magnoliopsida</taxon>
        <taxon>eudicotyledons</taxon>
        <taxon>Gunneridae</taxon>
        <taxon>Pentapetalae</taxon>
        <taxon>asterids</taxon>
        <taxon>lamiids</taxon>
        <taxon>Solanales</taxon>
        <taxon>Solanaceae</taxon>
        <taxon>Solanoideae</taxon>
        <taxon>Solaneae</taxon>
        <taxon>Solanum</taxon>
        <taxon>Solanum subgen. Lycopersicon</taxon>
    </lineage>
</organism>
<reference evidence="1" key="1">
    <citation type="submission" date="2019-05" db="EMBL/GenBank/DDBJ databases">
        <title>The de novo reference genome and transcriptome assemblies of the wild tomato species Solanum chilense.</title>
        <authorList>
            <person name="Stam R."/>
            <person name="Nosenko T."/>
            <person name="Hoerger A.C."/>
            <person name="Stephan W."/>
            <person name="Seidel M.A."/>
            <person name="Kuhn J.M.M."/>
            <person name="Haberer G."/>
            <person name="Tellier A."/>
        </authorList>
    </citation>
    <scope>NUCLEOTIDE SEQUENCE</scope>
    <source>
        <tissue evidence="1">Mature leaves</tissue>
    </source>
</reference>
<evidence type="ECO:0000313" key="1">
    <source>
        <dbReference type="EMBL" id="TMX01730.1"/>
    </source>
</evidence>
<evidence type="ECO:0008006" key="2">
    <source>
        <dbReference type="Google" id="ProtNLM"/>
    </source>
</evidence>
<comment type="caution">
    <text evidence="1">The sequence shown here is derived from an EMBL/GenBank/DDBJ whole genome shotgun (WGS) entry which is preliminary data.</text>
</comment>
<name>A0A6N2CA13_SOLCI</name>
<accession>A0A6N2CA13</accession>
<proteinExistence type="predicted"/>
<protein>
    <recommendedName>
        <fullName evidence="2">Retrotransposon gag domain-containing protein</fullName>
    </recommendedName>
</protein>